<dbReference type="Pfam" id="PF02682">
    <property type="entry name" value="CT_C_D"/>
    <property type="match status" value="1"/>
</dbReference>
<gene>
    <name evidence="5" type="primary">kipI</name>
    <name evidence="5" type="ORF">B7C42_04822</name>
</gene>
<evidence type="ECO:0000313" key="5">
    <source>
        <dbReference type="EMBL" id="OXR42936.1"/>
    </source>
</evidence>
<dbReference type="RefSeq" id="WP_039778375.1">
    <property type="nucleotide sequence ID" value="NZ_JAAXOR010000001.1"/>
</dbReference>
<keyword evidence="5" id="KW-0808">Transferase</keyword>
<dbReference type="Gene3D" id="3.30.1360.40">
    <property type="match status" value="1"/>
</dbReference>
<organism evidence="5 6">
    <name type="scientific">Nocardia cerradoensis</name>
    <dbReference type="NCBI Taxonomy" id="85688"/>
    <lineage>
        <taxon>Bacteria</taxon>
        <taxon>Bacillati</taxon>
        <taxon>Actinomycetota</taxon>
        <taxon>Actinomycetes</taxon>
        <taxon>Mycobacteriales</taxon>
        <taxon>Nocardiaceae</taxon>
        <taxon>Nocardia</taxon>
    </lineage>
</organism>
<evidence type="ECO:0000313" key="6">
    <source>
        <dbReference type="Proteomes" id="UP000215506"/>
    </source>
</evidence>
<keyword evidence="5" id="KW-0418">Kinase</keyword>
<reference evidence="5 6" key="1">
    <citation type="submission" date="2017-07" db="EMBL/GenBank/DDBJ databases">
        <title>First draft Genome Sequence of Nocardia cerradoensis isolated from human infection.</title>
        <authorList>
            <person name="Carrasco G."/>
        </authorList>
    </citation>
    <scope>NUCLEOTIDE SEQUENCE [LARGE SCALE GENOMIC DNA]</scope>
    <source>
        <strain evidence="5 6">CNM20130759</strain>
    </source>
</reference>
<dbReference type="Gene3D" id="2.40.100.10">
    <property type="entry name" value="Cyclophilin-like"/>
    <property type="match status" value="1"/>
</dbReference>
<name>A0A231H269_9NOCA</name>
<evidence type="ECO:0000256" key="1">
    <source>
        <dbReference type="ARBA" id="ARBA00022741"/>
    </source>
</evidence>
<evidence type="ECO:0000256" key="2">
    <source>
        <dbReference type="ARBA" id="ARBA00022801"/>
    </source>
</evidence>
<dbReference type="InterPro" id="IPR029000">
    <property type="entry name" value="Cyclophilin-like_dom_sf"/>
</dbReference>
<dbReference type="SMART" id="SM00796">
    <property type="entry name" value="AHS1"/>
    <property type="match status" value="1"/>
</dbReference>
<dbReference type="GO" id="GO:0016301">
    <property type="term" value="F:kinase activity"/>
    <property type="evidence" value="ECO:0007669"/>
    <property type="project" value="UniProtKB-KW"/>
</dbReference>
<dbReference type="GO" id="GO:0005524">
    <property type="term" value="F:ATP binding"/>
    <property type="evidence" value="ECO:0007669"/>
    <property type="project" value="UniProtKB-KW"/>
</dbReference>
<keyword evidence="2" id="KW-0378">Hydrolase</keyword>
<dbReference type="PANTHER" id="PTHR34698">
    <property type="entry name" value="5-OXOPROLINASE SUBUNIT B"/>
    <property type="match status" value="1"/>
</dbReference>
<dbReference type="SUPFAM" id="SSF160467">
    <property type="entry name" value="PH0987 N-terminal domain-like"/>
    <property type="match status" value="1"/>
</dbReference>
<proteinExistence type="predicted"/>
<dbReference type="GO" id="GO:0016787">
    <property type="term" value="F:hydrolase activity"/>
    <property type="evidence" value="ECO:0007669"/>
    <property type="project" value="UniProtKB-KW"/>
</dbReference>
<dbReference type="Proteomes" id="UP000215506">
    <property type="component" value="Unassembled WGS sequence"/>
</dbReference>
<accession>A0A231H269</accession>
<dbReference type="AlphaFoldDB" id="A0A231H269"/>
<protein>
    <submittedName>
        <fullName evidence="5">Kinase A inhibitor</fullName>
    </submittedName>
</protein>
<evidence type="ECO:0000259" key="4">
    <source>
        <dbReference type="SMART" id="SM00796"/>
    </source>
</evidence>
<sequence length="210" mass="21900">MSALTVRPAGDRALLLEPADAAQLPLLLDHLRRAPIDGVADLLPAARTVLLTLCPGIDPAAIESRVRALDLASGADADGVAEAETVTVPVCYDGPDLADAADHLGVSPGELVERHTAAHWRCAFVGFAPGFGYLHAPDAGLSVPRRPQARTAVPAGSVALAGGYSAVYPRSSPGGWQIIGRTDLVLWDVARPEPALLRAGTRVRFVAVDR</sequence>
<keyword evidence="1" id="KW-0547">Nucleotide-binding</keyword>
<keyword evidence="6" id="KW-1185">Reference proteome</keyword>
<evidence type="ECO:0000256" key="3">
    <source>
        <dbReference type="ARBA" id="ARBA00022840"/>
    </source>
</evidence>
<dbReference type="InterPro" id="IPR010016">
    <property type="entry name" value="PxpB"/>
</dbReference>
<comment type="caution">
    <text evidence="5">The sequence shown here is derived from an EMBL/GenBank/DDBJ whole genome shotgun (WGS) entry which is preliminary data.</text>
</comment>
<feature type="domain" description="Carboxyltransferase" evidence="4">
    <location>
        <begin position="4"/>
        <end position="197"/>
    </location>
</feature>
<dbReference type="SUPFAM" id="SSF50891">
    <property type="entry name" value="Cyclophilin-like"/>
    <property type="match status" value="1"/>
</dbReference>
<dbReference type="InterPro" id="IPR003833">
    <property type="entry name" value="CT_C_D"/>
</dbReference>
<dbReference type="EMBL" id="NGAF01000011">
    <property type="protein sequence ID" value="OXR42936.1"/>
    <property type="molecule type" value="Genomic_DNA"/>
</dbReference>
<keyword evidence="3" id="KW-0067">ATP-binding</keyword>
<dbReference type="PANTHER" id="PTHR34698:SF2">
    <property type="entry name" value="5-OXOPROLINASE SUBUNIT B"/>
    <property type="match status" value="1"/>
</dbReference>